<reference evidence="1" key="2">
    <citation type="journal article" date="2015" name="Fish Shellfish Immunol.">
        <title>Early steps in the European eel (Anguilla anguilla)-Vibrio vulnificus interaction in the gills: Role of the RtxA13 toxin.</title>
        <authorList>
            <person name="Callol A."/>
            <person name="Pajuelo D."/>
            <person name="Ebbesson L."/>
            <person name="Teles M."/>
            <person name="MacKenzie S."/>
            <person name="Amaro C."/>
        </authorList>
    </citation>
    <scope>NUCLEOTIDE SEQUENCE</scope>
</reference>
<dbReference type="EMBL" id="GBXM01050906">
    <property type="protein sequence ID" value="JAH57671.1"/>
    <property type="molecule type" value="Transcribed_RNA"/>
</dbReference>
<dbReference type="AlphaFoldDB" id="A0A0E9TVR0"/>
<accession>A0A0E9TVR0</accession>
<evidence type="ECO:0000313" key="1">
    <source>
        <dbReference type="EMBL" id="JAH57671.1"/>
    </source>
</evidence>
<reference evidence="1" key="1">
    <citation type="submission" date="2014-11" db="EMBL/GenBank/DDBJ databases">
        <authorList>
            <person name="Amaro Gonzalez C."/>
        </authorList>
    </citation>
    <scope>NUCLEOTIDE SEQUENCE</scope>
</reference>
<name>A0A0E9TVR0_ANGAN</name>
<proteinExistence type="predicted"/>
<organism evidence="1">
    <name type="scientific">Anguilla anguilla</name>
    <name type="common">European freshwater eel</name>
    <name type="synonym">Muraena anguilla</name>
    <dbReference type="NCBI Taxonomy" id="7936"/>
    <lineage>
        <taxon>Eukaryota</taxon>
        <taxon>Metazoa</taxon>
        <taxon>Chordata</taxon>
        <taxon>Craniata</taxon>
        <taxon>Vertebrata</taxon>
        <taxon>Euteleostomi</taxon>
        <taxon>Actinopterygii</taxon>
        <taxon>Neopterygii</taxon>
        <taxon>Teleostei</taxon>
        <taxon>Anguilliformes</taxon>
        <taxon>Anguillidae</taxon>
        <taxon>Anguilla</taxon>
    </lineage>
</organism>
<protein>
    <submittedName>
        <fullName evidence="1">Uncharacterized protein</fullName>
    </submittedName>
</protein>
<sequence>MADWCVCRGERRKTEAGRIG</sequence>